<dbReference type="Pfam" id="PF02574">
    <property type="entry name" value="S-methyl_trans"/>
    <property type="match status" value="1"/>
</dbReference>
<evidence type="ECO:0000313" key="9">
    <source>
        <dbReference type="EMBL" id="KAK2138975.1"/>
    </source>
</evidence>
<organism evidence="9 10">
    <name type="scientific">Paralvinella palmiformis</name>
    <dbReference type="NCBI Taxonomy" id="53620"/>
    <lineage>
        <taxon>Eukaryota</taxon>
        <taxon>Metazoa</taxon>
        <taxon>Spiralia</taxon>
        <taxon>Lophotrochozoa</taxon>
        <taxon>Annelida</taxon>
        <taxon>Polychaeta</taxon>
        <taxon>Sedentaria</taxon>
        <taxon>Canalipalpata</taxon>
        <taxon>Terebellida</taxon>
        <taxon>Terebelliformia</taxon>
        <taxon>Alvinellidae</taxon>
        <taxon>Paralvinella</taxon>
    </lineage>
</organism>
<keyword evidence="10" id="KW-1185">Reference proteome</keyword>
<comment type="cofactor">
    <cofactor evidence="6">
        <name>Zn(2+)</name>
        <dbReference type="ChEBI" id="CHEBI:29105"/>
    </cofactor>
    <text evidence="6">Binds 1 zinc ion per subunit.</text>
</comment>
<dbReference type="GO" id="GO:0008898">
    <property type="term" value="F:S-adenosylmethionine-homocysteine S-methyltransferase activity"/>
    <property type="evidence" value="ECO:0007669"/>
    <property type="project" value="TreeGrafter"/>
</dbReference>
<dbReference type="PROSITE" id="PS50970">
    <property type="entry name" value="HCY"/>
    <property type="match status" value="1"/>
</dbReference>
<keyword evidence="2 7" id="KW-0808">Transferase</keyword>
<evidence type="ECO:0000256" key="6">
    <source>
        <dbReference type="PIRSR" id="PIRSR037505-2"/>
    </source>
</evidence>
<evidence type="ECO:0000256" key="2">
    <source>
        <dbReference type="ARBA" id="ARBA00022679"/>
    </source>
</evidence>
<proteinExistence type="predicted"/>
<dbReference type="InterPro" id="IPR017226">
    <property type="entry name" value="BHMT-like"/>
</dbReference>
<feature type="binding site" evidence="7">
    <location>
        <position position="275"/>
    </location>
    <ligand>
        <name>Zn(2+)</name>
        <dbReference type="ChEBI" id="CHEBI:29105"/>
    </ligand>
</feature>
<evidence type="ECO:0000256" key="7">
    <source>
        <dbReference type="PROSITE-ProRule" id="PRU00333"/>
    </source>
</evidence>
<evidence type="ECO:0000313" key="10">
    <source>
        <dbReference type="Proteomes" id="UP001208570"/>
    </source>
</evidence>
<keyword evidence="3 6" id="KW-0479">Metal-binding</keyword>
<evidence type="ECO:0000256" key="1">
    <source>
        <dbReference type="ARBA" id="ARBA00022603"/>
    </source>
</evidence>
<reference evidence="9" key="1">
    <citation type="journal article" date="2023" name="Mol. Biol. Evol.">
        <title>Third-Generation Sequencing Reveals the Adaptive Role of the Epigenome in Three Deep-Sea Polychaetes.</title>
        <authorList>
            <person name="Perez M."/>
            <person name="Aroh O."/>
            <person name="Sun Y."/>
            <person name="Lan Y."/>
            <person name="Juniper S.K."/>
            <person name="Young C.R."/>
            <person name="Angers B."/>
            <person name="Qian P.Y."/>
        </authorList>
    </citation>
    <scope>NUCLEOTIDE SEQUENCE</scope>
    <source>
        <strain evidence="9">P08H-3</strain>
    </source>
</reference>
<comment type="caution">
    <text evidence="9">The sequence shown here is derived from an EMBL/GenBank/DDBJ whole genome shotgun (WGS) entry which is preliminary data.</text>
</comment>
<evidence type="ECO:0000256" key="3">
    <source>
        <dbReference type="ARBA" id="ARBA00022723"/>
    </source>
</evidence>
<evidence type="ECO:0000256" key="4">
    <source>
        <dbReference type="ARBA" id="ARBA00022833"/>
    </source>
</evidence>
<dbReference type="GO" id="GO:0009086">
    <property type="term" value="P:methionine biosynthetic process"/>
    <property type="evidence" value="ECO:0007669"/>
    <property type="project" value="InterPro"/>
</dbReference>
<accession>A0AAD9IRL3</accession>
<keyword evidence="1 7" id="KW-0489">Methyltransferase</keyword>
<dbReference type="PIRSF" id="PIRSF037505">
    <property type="entry name" value="Betaine_HMT"/>
    <property type="match status" value="1"/>
</dbReference>
<feature type="binding site" evidence="7">
    <location>
        <position position="274"/>
    </location>
    <ligand>
        <name>Zn(2+)</name>
        <dbReference type="ChEBI" id="CHEBI:29105"/>
    </ligand>
</feature>
<dbReference type="PANTHER" id="PTHR46015">
    <property type="entry name" value="ZGC:172121"/>
    <property type="match status" value="1"/>
</dbReference>
<feature type="domain" description="Hcy-binding" evidence="8">
    <location>
        <begin position="1"/>
        <end position="289"/>
    </location>
</feature>
<name>A0AAD9IRL3_9ANNE</name>
<feature type="binding site" evidence="6 7">
    <location>
        <position position="209"/>
    </location>
    <ligand>
        <name>Zn(2+)</name>
        <dbReference type="ChEBI" id="CHEBI:29105"/>
    </ligand>
</feature>
<dbReference type="EMBL" id="JAODUP010002157">
    <property type="protein sequence ID" value="KAK2138975.1"/>
    <property type="molecule type" value="Genomic_DNA"/>
</dbReference>
<keyword evidence="4 6" id="KW-0862">Zinc</keyword>
<dbReference type="GO" id="GO:0008270">
    <property type="term" value="F:zinc ion binding"/>
    <property type="evidence" value="ECO:0007669"/>
    <property type="project" value="InterPro"/>
</dbReference>
<gene>
    <name evidence="9" type="ORF">LSH36_2166g00007</name>
</gene>
<evidence type="ECO:0000256" key="5">
    <source>
        <dbReference type="ARBA" id="ARBA00034478"/>
    </source>
</evidence>
<dbReference type="NCBIfam" id="NF007020">
    <property type="entry name" value="PRK09485.1"/>
    <property type="match status" value="1"/>
</dbReference>
<dbReference type="InterPro" id="IPR003726">
    <property type="entry name" value="HCY_dom"/>
</dbReference>
<dbReference type="Proteomes" id="UP001208570">
    <property type="component" value="Unassembled WGS sequence"/>
</dbReference>
<dbReference type="AlphaFoldDB" id="A0AAD9IRL3"/>
<dbReference type="GO" id="GO:0032259">
    <property type="term" value="P:methylation"/>
    <property type="evidence" value="ECO:0007669"/>
    <property type="project" value="UniProtKB-KW"/>
</dbReference>
<dbReference type="InterPro" id="IPR036589">
    <property type="entry name" value="HCY_dom_sf"/>
</dbReference>
<dbReference type="SUPFAM" id="SSF82282">
    <property type="entry name" value="Homocysteine S-methyltransferase"/>
    <property type="match status" value="1"/>
</dbReference>
<protein>
    <recommendedName>
        <fullName evidence="8">Hcy-binding domain-containing protein</fullName>
    </recommendedName>
</protein>
<comment type="pathway">
    <text evidence="5">Amino-acid biosynthesis; L-methionine biosynthesis via de novo pathway.</text>
</comment>
<dbReference type="PANTHER" id="PTHR46015:SF1">
    <property type="entry name" value="HOMOCYSTEINE S-METHYLTRANSFERASE-LIKE ISOFORM 1"/>
    <property type="match status" value="1"/>
</dbReference>
<dbReference type="GO" id="GO:0033528">
    <property type="term" value="P:S-methylmethionine cycle"/>
    <property type="evidence" value="ECO:0007669"/>
    <property type="project" value="TreeGrafter"/>
</dbReference>
<evidence type="ECO:0000259" key="8">
    <source>
        <dbReference type="PROSITE" id="PS50970"/>
    </source>
</evidence>
<sequence length="294" mass="32552">MTDQQHYLVVDGGNSTELISTYGKEHLNEDPLWSARLLFDEPTLLNQVHMSFLDAGADIIKTSSYQASIEGFVEHLSLSPVEAHDLIVKNRPRPLVAGSIGPYGAYQHDGSEYTGNYVDNMTVEELALWHQSQVKPLVESDVDLLAFETIPAQKEAEAIIMVLREYPNVKAWISFSCKDSKSISHGESIKEATDLVMSSPNVIAVGMNCLPPENVLSLLQLIPDPVKAVKSIIVCPNSGEIWSDDKWLGKKCNVPLHSYVPQWQKAGAAWIGGCCRVSPKDISQIKEMLYKCIN</sequence>
<dbReference type="Gene3D" id="3.20.20.330">
    <property type="entry name" value="Homocysteine-binding-like domain"/>
    <property type="match status" value="1"/>
</dbReference>
<dbReference type="InterPro" id="IPR051486">
    <property type="entry name" value="Hcy_S-methyltransferase"/>
</dbReference>